<reference evidence="2 3" key="1">
    <citation type="submission" date="2020-04" db="EMBL/GenBank/DDBJ databases">
        <title>Luteolibacter sp. G-1-1-1 isolated from soil.</title>
        <authorList>
            <person name="Dahal R.H."/>
        </authorList>
    </citation>
    <scope>NUCLEOTIDE SEQUENCE [LARGE SCALE GENOMIC DNA]</scope>
    <source>
        <strain evidence="2 3">G-1-1-1</strain>
    </source>
</reference>
<keyword evidence="1" id="KW-0472">Membrane</keyword>
<dbReference type="AlphaFoldDB" id="A0A858RPY9"/>
<keyword evidence="1" id="KW-0812">Transmembrane</keyword>
<feature type="transmembrane region" description="Helical" evidence="1">
    <location>
        <begin position="7"/>
        <end position="27"/>
    </location>
</feature>
<dbReference type="RefSeq" id="WP_169456905.1">
    <property type="nucleotide sequence ID" value="NZ_CP051774.1"/>
</dbReference>
<gene>
    <name evidence="2" type="ORF">HHL09_22400</name>
</gene>
<dbReference type="EMBL" id="CP051774">
    <property type="protein sequence ID" value="QJE98419.1"/>
    <property type="molecule type" value="Genomic_DNA"/>
</dbReference>
<organism evidence="2 3">
    <name type="scientific">Luteolibacter luteus</name>
    <dbReference type="NCBI Taxonomy" id="2728835"/>
    <lineage>
        <taxon>Bacteria</taxon>
        <taxon>Pseudomonadati</taxon>
        <taxon>Verrucomicrobiota</taxon>
        <taxon>Verrucomicrobiia</taxon>
        <taxon>Verrucomicrobiales</taxon>
        <taxon>Verrucomicrobiaceae</taxon>
        <taxon>Luteolibacter</taxon>
    </lineage>
</organism>
<protein>
    <submittedName>
        <fullName evidence="2">Uncharacterized protein</fullName>
    </submittedName>
</protein>
<evidence type="ECO:0000313" key="3">
    <source>
        <dbReference type="Proteomes" id="UP000501812"/>
    </source>
</evidence>
<name>A0A858RPY9_9BACT</name>
<sequence length="129" mass="13757">MLGSKKYLGYSAFACLLAAAVFIIVGARGPSKLPAYDSAEFVSANLNAPLKLQWEGDPAAAIVGLFEGANRDLNPSKWVFEGQLTLVLGGKSVGKIEVFSNSQGAGPFKIGDNYYLVYDQAAFQRALHP</sequence>
<evidence type="ECO:0000313" key="2">
    <source>
        <dbReference type="EMBL" id="QJE98419.1"/>
    </source>
</evidence>
<keyword evidence="3" id="KW-1185">Reference proteome</keyword>
<dbReference type="KEGG" id="luo:HHL09_22400"/>
<accession>A0A858RPY9</accession>
<proteinExistence type="predicted"/>
<dbReference type="Proteomes" id="UP000501812">
    <property type="component" value="Chromosome"/>
</dbReference>
<keyword evidence="1" id="KW-1133">Transmembrane helix</keyword>
<evidence type="ECO:0000256" key="1">
    <source>
        <dbReference type="SAM" id="Phobius"/>
    </source>
</evidence>